<sequence>MNQLYEEEIKRLEEERATLIATGCTEPPSIDYDAVWVRIAGGRKKGRVYGRGKVPSRLKPPVYDFDDFSTAKNEEKRAKRLKKLVEEKAEQNWTHRVTFGPRSKRELNVTHPTTSPTSLKQQQATFGPRLNVGQTWLNKA</sequence>
<accession>A0ABU6QM35</accession>
<evidence type="ECO:0000256" key="1">
    <source>
        <dbReference type="SAM" id="MobiDB-lite"/>
    </source>
</evidence>
<evidence type="ECO:0000313" key="2">
    <source>
        <dbReference type="EMBL" id="MED6112908.1"/>
    </source>
</evidence>
<reference evidence="2 3" key="1">
    <citation type="journal article" date="2023" name="Plants (Basel)">
        <title>Bridging the Gap: Combining Genomics and Transcriptomics Approaches to Understand Stylosanthes scabra, an Orphan Legume from the Brazilian Caatinga.</title>
        <authorList>
            <person name="Ferreira-Neto J.R.C."/>
            <person name="da Silva M.D."/>
            <person name="Binneck E."/>
            <person name="de Melo N.F."/>
            <person name="da Silva R.H."/>
            <person name="de Melo A.L.T.M."/>
            <person name="Pandolfi V."/>
            <person name="Bustamante F.O."/>
            <person name="Brasileiro-Vidal A.C."/>
            <person name="Benko-Iseppon A.M."/>
        </authorList>
    </citation>
    <scope>NUCLEOTIDE SEQUENCE [LARGE SCALE GENOMIC DNA]</scope>
    <source>
        <tissue evidence="2">Leaves</tissue>
    </source>
</reference>
<protein>
    <submittedName>
        <fullName evidence="2">Uncharacterized protein</fullName>
    </submittedName>
</protein>
<keyword evidence="3" id="KW-1185">Reference proteome</keyword>
<feature type="region of interest" description="Disordered" evidence="1">
    <location>
        <begin position="100"/>
        <end position="132"/>
    </location>
</feature>
<gene>
    <name evidence="2" type="ORF">PIB30_066095</name>
</gene>
<comment type="caution">
    <text evidence="2">The sequence shown here is derived from an EMBL/GenBank/DDBJ whole genome shotgun (WGS) entry which is preliminary data.</text>
</comment>
<feature type="compositionally biased region" description="Polar residues" evidence="1">
    <location>
        <begin position="110"/>
        <end position="125"/>
    </location>
</feature>
<evidence type="ECO:0000313" key="3">
    <source>
        <dbReference type="Proteomes" id="UP001341840"/>
    </source>
</evidence>
<name>A0ABU6QM35_9FABA</name>
<dbReference type="Proteomes" id="UP001341840">
    <property type="component" value="Unassembled WGS sequence"/>
</dbReference>
<dbReference type="EMBL" id="JASCZI010000669">
    <property type="protein sequence ID" value="MED6112908.1"/>
    <property type="molecule type" value="Genomic_DNA"/>
</dbReference>
<proteinExistence type="predicted"/>
<organism evidence="2 3">
    <name type="scientific">Stylosanthes scabra</name>
    <dbReference type="NCBI Taxonomy" id="79078"/>
    <lineage>
        <taxon>Eukaryota</taxon>
        <taxon>Viridiplantae</taxon>
        <taxon>Streptophyta</taxon>
        <taxon>Embryophyta</taxon>
        <taxon>Tracheophyta</taxon>
        <taxon>Spermatophyta</taxon>
        <taxon>Magnoliopsida</taxon>
        <taxon>eudicotyledons</taxon>
        <taxon>Gunneridae</taxon>
        <taxon>Pentapetalae</taxon>
        <taxon>rosids</taxon>
        <taxon>fabids</taxon>
        <taxon>Fabales</taxon>
        <taxon>Fabaceae</taxon>
        <taxon>Papilionoideae</taxon>
        <taxon>50 kb inversion clade</taxon>
        <taxon>dalbergioids sensu lato</taxon>
        <taxon>Dalbergieae</taxon>
        <taxon>Pterocarpus clade</taxon>
        <taxon>Stylosanthes</taxon>
    </lineage>
</organism>